<name>A0A5D0QPV1_9FLAO</name>
<accession>A0A5D0QPV1</accession>
<keyword evidence="2" id="KW-1185">Reference proteome</keyword>
<dbReference type="OrthoDB" id="1098521at2"/>
<proteinExistence type="predicted"/>
<dbReference type="EMBL" id="VSKL01000007">
    <property type="protein sequence ID" value="TYB70829.1"/>
    <property type="molecule type" value="Genomic_DNA"/>
</dbReference>
<dbReference type="RefSeq" id="WP_066252657.1">
    <property type="nucleotide sequence ID" value="NZ_VSKL01000007.1"/>
</dbReference>
<dbReference type="Proteomes" id="UP000324358">
    <property type="component" value="Unassembled WGS sequence"/>
</dbReference>
<evidence type="ECO:0008006" key="3">
    <source>
        <dbReference type="Google" id="ProtNLM"/>
    </source>
</evidence>
<comment type="caution">
    <text evidence="1">The sequence shown here is derived from an EMBL/GenBank/DDBJ whole genome shotgun (WGS) entry which is preliminary data.</text>
</comment>
<organism evidence="1 2">
    <name type="scientific">Bizionia algoritergicola</name>
    <dbReference type="NCBI Taxonomy" id="291187"/>
    <lineage>
        <taxon>Bacteria</taxon>
        <taxon>Pseudomonadati</taxon>
        <taxon>Bacteroidota</taxon>
        <taxon>Flavobacteriia</taxon>
        <taxon>Flavobacteriales</taxon>
        <taxon>Flavobacteriaceae</taxon>
        <taxon>Bizionia</taxon>
    </lineage>
</organism>
<protein>
    <recommendedName>
        <fullName evidence="3">DUF3379 domain-containing protein</fullName>
    </recommendedName>
</protein>
<reference evidence="1 2" key="1">
    <citation type="submission" date="2019-08" db="EMBL/GenBank/DDBJ databases">
        <title>Genomes of Antarctic Bizionia species.</title>
        <authorList>
            <person name="Bowman J.P."/>
        </authorList>
    </citation>
    <scope>NUCLEOTIDE SEQUENCE [LARGE SCALE GENOMIC DNA]</scope>
    <source>
        <strain evidence="1 2">APA-1</strain>
    </source>
</reference>
<sequence length="160" mass="18660">MVLNNIEKLLEKYENAETTLQEEAQLKAYFAQDDVAPHLEMYKPMFAYFKANQEEVSIKELPLKSRTIFNYKWLTVAAIAVLSISLYFNNPFQTQEDLGTYDDPMLAYNEVVKSLEMISTHMNKGFEKVNYLNAVNDGMSKVNYLKEMENSTNRIFKNKQ</sequence>
<evidence type="ECO:0000313" key="1">
    <source>
        <dbReference type="EMBL" id="TYB70829.1"/>
    </source>
</evidence>
<gene>
    <name evidence="1" type="ORF">ES675_15070</name>
</gene>
<evidence type="ECO:0000313" key="2">
    <source>
        <dbReference type="Proteomes" id="UP000324358"/>
    </source>
</evidence>
<dbReference type="AlphaFoldDB" id="A0A5D0QPV1"/>